<feature type="compositionally biased region" description="Basic and acidic residues" evidence="2">
    <location>
        <begin position="485"/>
        <end position="496"/>
    </location>
</feature>
<dbReference type="InterPro" id="IPR012337">
    <property type="entry name" value="RNaseH-like_sf"/>
</dbReference>
<dbReference type="Pfam" id="PF00665">
    <property type="entry name" value="rve"/>
    <property type="match status" value="1"/>
</dbReference>
<dbReference type="Gene3D" id="3.30.420.10">
    <property type="entry name" value="Ribonuclease H-like superfamily/Ribonuclease H"/>
    <property type="match status" value="1"/>
</dbReference>
<evidence type="ECO:0000313" key="5">
    <source>
        <dbReference type="Proteomes" id="UP000322619"/>
    </source>
</evidence>
<protein>
    <submittedName>
        <fullName evidence="4">IS21 family transposase</fullName>
    </submittedName>
</protein>
<feature type="region of interest" description="Disordered" evidence="2">
    <location>
        <begin position="485"/>
        <end position="507"/>
    </location>
</feature>
<evidence type="ECO:0000256" key="1">
    <source>
        <dbReference type="ARBA" id="ARBA00009277"/>
    </source>
</evidence>
<comment type="caution">
    <text evidence="4">The sequence shown here is derived from an EMBL/GenBank/DDBJ whole genome shotgun (WGS) entry which is preliminary data.</text>
</comment>
<evidence type="ECO:0000259" key="3">
    <source>
        <dbReference type="PROSITE" id="PS50994"/>
    </source>
</evidence>
<dbReference type="AlphaFoldDB" id="A0A5D0WP08"/>
<dbReference type="PANTHER" id="PTHR35004">
    <property type="entry name" value="TRANSPOSASE RV3428C-RELATED"/>
    <property type="match status" value="1"/>
</dbReference>
<proteinExistence type="inferred from homology"/>
<accession>A0A5D0WP08</accession>
<dbReference type="PROSITE" id="PS50994">
    <property type="entry name" value="INTEGRASE"/>
    <property type="match status" value="1"/>
</dbReference>
<dbReference type="GO" id="GO:0015074">
    <property type="term" value="P:DNA integration"/>
    <property type="evidence" value="ECO:0007669"/>
    <property type="project" value="InterPro"/>
</dbReference>
<organism evidence="4 5">
    <name type="scientific">Acetobacterium wieringae</name>
    <dbReference type="NCBI Taxonomy" id="52694"/>
    <lineage>
        <taxon>Bacteria</taxon>
        <taxon>Bacillati</taxon>
        <taxon>Bacillota</taxon>
        <taxon>Clostridia</taxon>
        <taxon>Eubacteriales</taxon>
        <taxon>Eubacteriaceae</taxon>
        <taxon>Acetobacterium</taxon>
    </lineage>
</organism>
<evidence type="ECO:0000313" key="4">
    <source>
        <dbReference type="EMBL" id="TYC85381.1"/>
    </source>
</evidence>
<dbReference type="PANTHER" id="PTHR35004:SF8">
    <property type="entry name" value="TRANSPOSASE RV3428C-RELATED"/>
    <property type="match status" value="1"/>
</dbReference>
<name>A0A5D0WP08_9FIRM</name>
<dbReference type="InterPro" id="IPR001584">
    <property type="entry name" value="Integrase_cat-core"/>
</dbReference>
<dbReference type="Pfam" id="PF22483">
    <property type="entry name" value="Mu-transpos_C_2"/>
    <property type="match status" value="1"/>
</dbReference>
<comment type="similarity">
    <text evidence="1">Belongs to the transposase IS21/IS408/IS1162 family.</text>
</comment>
<dbReference type="Proteomes" id="UP000322619">
    <property type="component" value="Unassembled WGS sequence"/>
</dbReference>
<dbReference type="EMBL" id="VSLA01000018">
    <property type="protein sequence ID" value="TYC85381.1"/>
    <property type="molecule type" value="Genomic_DNA"/>
</dbReference>
<evidence type="ECO:0000256" key="2">
    <source>
        <dbReference type="SAM" id="MobiDB-lite"/>
    </source>
</evidence>
<dbReference type="InterPro" id="IPR054353">
    <property type="entry name" value="IstA-like_C"/>
</dbReference>
<dbReference type="SUPFAM" id="SSF53098">
    <property type="entry name" value="Ribonuclease H-like"/>
    <property type="match status" value="1"/>
</dbReference>
<dbReference type="GO" id="GO:0003676">
    <property type="term" value="F:nucleic acid binding"/>
    <property type="evidence" value="ECO:0007669"/>
    <property type="project" value="InterPro"/>
</dbReference>
<dbReference type="NCBIfam" id="NF033546">
    <property type="entry name" value="transpos_IS21"/>
    <property type="match status" value="1"/>
</dbReference>
<sequence length="518" mass="59182">MIMVNYREILRLNSLNYTQRQIAASVHSSRNTIREVLEAASKAGIEWPLDEAATNEVLMATFYPGRLTSNNPRKEADYSAIHKELAKPGVNLSLLWSEYCEACYSNGNTPYMYSQFCDKYRHWARVTKATMRIRHKPGDVMQVDWAGNTIPIQDPFTGDTTEAYLFVAVLPCSCYAYAEACSDMTSGQWLCCHANAYSYFGGVTRLLLPDNLKTGVVKNTRYETILNRSYQEMAEYYDTAIVPARIYHPKDKSLVEGTVKYASTWIIAALRNRRFFSIAEVKKAVSEKLEELNHFPFKKREGNRHRAYYEEEHDFMKPLPFTPYEPAIWSTARVPRDYLISDGKNKFSVPFDLIGEDVDIRLTEKTVEVFFHGSRVASHPRSATQLREPVVRFEHMPLAHQKYLSYSAEEFQTWAQSVGEQTNTVIKLFLAAGREPEQGYKACASLTKLADRYGHERLENACQRVLLYSSSPTIRNISTILKNGQDKIKTSREQKSETSSSYGITRGAAYFQKGGEPE</sequence>
<gene>
    <name evidence="4" type="ORF">FXB42_09605</name>
</gene>
<feature type="domain" description="Integrase catalytic" evidence="3">
    <location>
        <begin position="133"/>
        <end position="313"/>
    </location>
</feature>
<reference evidence="4 5" key="1">
    <citation type="submission" date="2019-08" db="EMBL/GenBank/DDBJ databases">
        <title>Isolation and enrichment of carboxydotrophic bacteria from anaerobic sludge for the production of bio-based chemicals from syngas.</title>
        <authorList>
            <person name="Antares A.L."/>
            <person name="Moreira J."/>
            <person name="Diender M."/>
            <person name="Parshina S.N."/>
            <person name="Stams A.J.M."/>
            <person name="Alves M."/>
            <person name="Alves J.I."/>
            <person name="Sousa D.Z."/>
        </authorList>
    </citation>
    <scope>NUCLEOTIDE SEQUENCE [LARGE SCALE GENOMIC DNA]</scope>
    <source>
        <strain evidence="4 5">JM</strain>
    </source>
</reference>
<dbReference type="InterPro" id="IPR036397">
    <property type="entry name" value="RNaseH_sf"/>
</dbReference>